<dbReference type="InterPro" id="IPR007507">
    <property type="entry name" value="Glycos_transf_N"/>
</dbReference>
<reference evidence="12 13" key="1">
    <citation type="submission" date="2020-07" db="EMBL/GenBank/DDBJ databases">
        <title>Stappia sp., F7233, whole genome shotgun sequencing project.</title>
        <authorList>
            <person name="Jiang S."/>
            <person name="Liu Z.W."/>
            <person name="Du Z.J."/>
        </authorList>
    </citation>
    <scope>NUCLEOTIDE SEQUENCE [LARGE SCALE GENOMIC DNA]</scope>
    <source>
        <strain evidence="12 13">F7233</strain>
    </source>
</reference>
<comment type="function">
    <text evidence="1 10">Involved in lipopolysaccharide (LPS) biosynthesis. Catalyzes the transfer of 3-deoxy-D-manno-octulosonate (Kdo) residue(s) from CMP-Kdo to lipid IV(A), the tetraacyldisaccharide-1,4'-bisphosphate precursor of lipid A.</text>
</comment>
<evidence type="ECO:0000256" key="10">
    <source>
        <dbReference type="RuleBase" id="RU365103"/>
    </source>
</evidence>
<keyword evidence="5 10" id="KW-0808">Transferase</keyword>
<evidence type="ECO:0000313" key="13">
    <source>
        <dbReference type="Proteomes" id="UP000541109"/>
    </source>
</evidence>
<comment type="subcellular location">
    <subcellularLocation>
        <location evidence="10">Cell membrane</location>
    </subcellularLocation>
</comment>
<evidence type="ECO:0000256" key="8">
    <source>
        <dbReference type="PIRSR" id="PIRSR639901-1"/>
    </source>
</evidence>
<comment type="similarity">
    <text evidence="10">Belongs to the glycosyltransferase group 1 family.</text>
</comment>
<dbReference type="GO" id="GO:0005886">
    <property type="term" value="C:plasma membrane"/>
    <property type="evidence" value="ECO:0007669"/>
    <property type="project" value="UniProtKB-SubCell"/>
</dbReference>
<dbReference type="RefSeq" id="WP_182166551.1">
    <property type="nucleotide sequence ID" value="NZ_JACFXV010000062.1"/>
</dbReference>
<protein>
    <recommendedName>
        <fullName evidence="4 10">3-deoxy-D-manno-octulosonic acid transferase</fullName>
        <shortName evidence="10">Kdo transferase</shortName>
        <ecNumber evidence="3 10">2.4.99.12</ecNumber>
    </recommendedName>
    <alternativeName>
        <fullName evidence="6 10">Lipid IV(A) 3-deoxy-D-manno-octulosonic acid transferase</fullName>
    </alternativeName>
</protein>
<dbReference type="GO" id="GO:0009245">
    <property type="term" value="P:lipid A biosynthetic process"/>
    <property type="evidence" value="ECO:0007669"/>
    <property type="project" value="TreeGrafter"/>
</dbReference>
<dbReference type="GO" id="GO:0009244">
    <property type="term" value="P:lipopolysaccharide core region biosynthetic process"/>
    <property type="evidence" value="ECO:0007669"/>
    <property type="project" value="UniProtKB-UniRule"/>
</dbReference>
<comment type="catalytic activity">
    <reaction evidence="7 10">
        <text>lipid IVA (E. coli) + CMP-3-deoxy-beta-D-manno-octulosonate = alpha-Kdo-(2-&gt;6)-lipid IVA (E. coli) + CMP + H(+)</text>
        <dbReference type="Rhea" id="RHEA:28066"/>
        <dbReference type="ChEBI" id="CHEBI:15378"/>
        <dbReference type="ChEBI" id="CHEBI:58603"/>
        <dbReference type="ChEBI" id="CHEBI:60364"/>
        <dbReference type="ChEBI" id="CHEBI:60377"/>
        <dbReference type="ChEBI" id="CHEBI:85987"/>
        <dbReference type="EC" id="2.4.99.12"/>
    </reaction>
</comment>
<dbReference type="SUPFAM" id="SSF53756">
    <property type="entry name" value="UDP-Glycosyltransferase/glycogen phosphorylase"/>
    <property type="match status" value="1"/>
</dbReference>
<dbReference type="Gene3D" id="3.40.50.2000">
    <property type="entry name" value="Glycogen Phosphorylase B"/>
    <property type="match status" value="1"/>
</dbReference>
<evidence type="ECO:0000256" key="3">
    <source>
        <dbReference type="ARBA" id="ARBA00012621"/>
    </source>
</evidence>
<keyword evidence="10" id="KW-1003">Cell membrane</keyword>
<name>A0A839AEW6_9HYPH</name>
<keyword evidence="10" id="KW-0472">Membrane</keyword>
<comment type="caution">
    <text evidence="12">The sequence shown here is derived from an EMBL/GenBank/DDBJ whole genome shotgun (WGS) entry which is preliminary data.</text>
</comment>
<evidence type="ECO:0000256" key="9">
    <source>
        <dbReference type="PIRSR" id="PIRSR639901-2"/>
    </source>
</evidence>
<evidence type="ECO:0000256" key="6">
    <source>
        <dbReference type="ARBA" id="ARBA00031445"/>
    </source>
</evidence>
<feature type="site" description="Transition state stabilizer" evidence="9">
    <location>
        <position position="146"/>
    </location>
</feature>
<organism evidence="12 13">
    <name type="scientific">Stappia albiluteola</name>
    <dbReference type="NCBI Taxonomy" id="2758565"/>
    <lineage>
        <taxon>Bacteria</taxon>
        <taxon>Pseudomonadati</taxon>
        <taxon>Pseudomonadota</taxon>
        <taxon>Alphaproteobacteria</taxon>
        <taxon>Hyphomicrobiales</taxon>
        <taxon>Stappiaceae</taxon>
        <taxon>Stappia</taxon>
    </lineage>
</organism>
<evidence type="ECO:0000256" key="1">
    <source>
        <dbReference type="ARBA" id="ARBA00003394"/>
    </source>
</evidence>
<dbReference type="Proteomes" id="UP000541109">
    <property type="component" value="Unassembled WGS sequence"/>
</dbReference>
<proteinExistence type="inferred from homology"/>
<dbReference type="PANTHER" id="PTHR42755:SF1">
    <property type="entry name" value="3-DEOXY-D-MANNO-OCTULOSONIC ACID TRANSFERASE, MITOCHONDRIAL-RELATED"/>
    <property type="match status" value="1"/>
</dbReference>
<dbReference type="InterPro" id="IPR038107">
    <property type="entry name" value="Glycos_transf_N_sf"/>
</dbReference>
<comment type="pathway">
    <text evidence="2 10">Bacterial outer membrane biogenesis; LPS core biosynthesis.</text>
</comment>
<keyword evidence="10" id="KW-0448">Lipopolysaccharide biosynthesis</keyword>
<dbReference type="Pfam" id="PF04413">
    <property type="entry name" value="Glycos_transf_N"/>
    <property type="match status" value="1"/>
</dbReference>
<dbReference type="InterPro" id="IPR039901">
    <property type="entry name" value="Kdotransferase"/>
</dbReference>
<evidence type="ECO:0000313" key="12">
    <source>
        <dbReference type="EMBL" id="MBA5778370.1"/>
    </source>
</evidence>
<gene>
    <name evidence="12" type="ORF">H2509_14670</name>
</gene>
<evidence type="ECO:0000256" key="2">
    <source>
        <dbReference type="ARBA" id="ARBA00004713"/>
    </source>
</evidence>
<dbReference type="PANTHER" id="PTHR42755">
    <property type="entry name" value="3-DEOXY-MANNO-OCTULOSONATE CYTIDYLYLTRANSFERASE"/>
    <property type="match status" value="1"/>
</dbReference>
<sequence>MTASRPPAGTLSRAAALALLSLYDGVGHIAYPVLSLLHRRRARLGKEDPARRGERFGAASQPRPEGDLVWVHAASVGETNAVMPVVRALTDRGLKVVLTSGTVTSAKTAAERLPDGALHQYVPYDLSGGVAAFLDYWRPAVVMLVESEIWPATFRAVKRRGLPLAILNGRMSPKSTSGWLKARALAQTLFGLVDVCLARSEEDAENYRSLGVRDVRVVGDLKFESPVPDADPAALEDFRRWIDGRPIWLAASTHPGEEEVVAEVHRRLRDEHPGLLTLLAPRHPNRSGEIRVVLEGRGLNVAVRSRHDLPGPETDVYLADTIGEMGLFYRLSPIVFMGGSFMSAGGHNPLEPAFCGAAILTGPGFANQQDVYDRLIAEKGTLVVHGAEDLAETLSELLHNPRHAAEVAAAAGRTAHDGQGAVSRTMDALSALLPRNGAA</sequence>
<feature type="domain" description="3-deoxy-D-manno-octulosonic-acid transferase N-terminal" evidence="11">
    <location>
        <begin position="51"/>
        <end position="224"/>
    </location>
</feature>
<keyword evidence="13" id="KW-1185">Reference proteome</keyword>
<evidence type="ECO:0000259" key="11">
    <source>
        <dbReference type="Pfam" id="PF04413"/>
    </source>
</evidence>
<evidence type="ECO:0000256" key="5">
    <source>
        <dbReference type="ARBA" id="ARBA00022679"/>
    </source>
</evidence>
<feature type="site" description="Transition state stabilizer" evidence="9">
    <location>
        <position position="222"/>
    </location>
</feature>
<dbReference type="EMBL" id="JACFXV010000062">
    <property type="protein sequence ID" value="MBA5778370.1"/>
    <property type="molecule type" value="Genomic_DNA"/>
</dbReference>
<dbReference type="EC" id="2.4.99.12" evidence="3 10"/>
<dbReference type="Gene3D" id="3.40.50.11720">
    <property type="entry name" value="3-Deoxy-D-manno-octulosonic-acid transferase, N-terminal domain"/>
    <property type="match status" value="1"/>
</dbReference>
<dbReference type="AlphaFoldDB" id="A0A839AEW6"/>
<feature type="active site" description="Proton acceptor" evidence="8">
    <location>
        <position position="78"/>
    </location>
</feature>
<evidence type="ECO:0000256" key="4">
    <source>
        <dbReference type="ARBA" id="ARBA00019077"/>
    </source>
</evidence>
<dbReference type="GO" id="GO:0043842">
    <property type="term" value="F:Kdo transferase activity"/>
    <property type="evidence" value="ECO:0007669"/>
    <property type="project" value="UniProtKB-EC"/>
</dbReference>
<dbReference type="UniPathway" id="UPA00958"/>
<evidence type="ECO:0000256" key="7">
    <source>
        <dbReference type="ARBA" id="ARBA00049183"/>
    </source>
</evidence>
<accession>A0A839AEW6</accession>